<dbReference type="AlphaFoldDB" id="A0A1H9V6U6"/>
<name>A0A1H9V6U6_9RHOB</name>
<feature type="transmembrane region" description="Helical" evidence="5">
    <location>
        <begin position="46"/>
        <end position="66"/>
    </location>
</feature>
<dbReference type="STRING" id="641238.SAMN04490244_106291"/>
<keyword evidence="2 5" id="KW-0812">Transmembrane</keyword>
<evidence type="ECO:0000256" key="3">
    <source>
        <dbReference type="ARBA" id="ARBA00022989"/>
    </source>
</evidence>
<dbReference type="OrthoDB" id="9810206at2"/>
<dbReference type="Proteomes" id="UP000198885">
    <property type="component" value="Unassembled WGS sequence"/>
</dbReference>
<gene>
    <name evidence="6" type="ORF">SAMN04490244_106291</name>
</gene>
<sequence length="122" mass="12988">MARDLCGFVGRLLLALLFLAGAAQKARDPAPVMALLDGAGWPEGLVWPALAFNAAAGLMLIAGLWLTPLALTLAAYCAVTSWFHFQPDDPWQISIFVKNWAITGGLLCLAANGGGRWRLGPR</sequence>
<dbReference type="GO" id="GO:0016020">
    <property type="term" value="C:membrane"/>
    <property type="evidence" value="ECO:0007669"/>
    <property type="project" value="UniProtKB-SubCell"/>
</dbReference>
<protein>
    <submittedName>
        <fullName evidence="6">Putative oxidoreductase</fullName>
    </submittedName>
</protein>
<organism evidence="6 7">
    <name type="scientific">Tranquillimonas rosea</name>
    <dbReference type="NCBI Taxonomy" id="641238"/>
    <lineage>
        <taxon>Bacteria</taxon>
        <taxon>Pseudomonadati</taxon>
        <taxon>Pseudomonadota</taxon>
        <taxon>Alphaproteobacteria</taxon>
        <taxon>Rhodobacterales</taxon>
        <taxon>Roseobacteraceae</taxon>
        <taxon>Tranquillimonas</taxon>
    </lineage>
</organism>
<evidence type="ECO:0000256" key="1">
    <source>
        <dbReference type="ARBA" id="ARBA00004141"/>
    </source>
</evidence>
<keyword evidence="7" id="KW-1185">Reference proteome</keyword>
<dbReference type="Pfam" id="PF07681">
    <property type="entry name" value="DoxX"/>
    <property type="match status" value="1"/>
</dbReference>
<keyword evidence="3 5" id="KW-1133">Transmembrane helix</keyword>
<proteinExistence type="predicted"/>
<comment type="subcellular location">
    <subcellularLocation>
        <location evidence="1">Membrane</location>
        <topology evidence="1">Multi-pass membrane protein</topology>
    </subcellularLocation>
</comment>
<dbReference type="InterPro" id="IPR032808">
    <property type="entry name" value="DoxX"/>
</dbReference>
<dbReference type="EMBL" id="FOGU01000006">
    <property type="protein sequence ID" value="SES17402.1"/>
    <property type="molecule type" value="Genomic_DNA"/>
</dbReference>
<keyword evidence="4 5" id="KW-0472">Membrane</keyword>
<dbReference type="RefSeq" id="WP_092694027.1">
    <property type="nucleotide sequence ID" value="NZ_CBDDGO010000004.1"/>
</dbReference>
<evidence type="ECO:0000313" key="7">
    <source>
        <dbReference type="Proteomes" id="UP000198885"/>
    </source>
</evidence>
<evidence type="ECO:0000256" key="4">
    <source>
        <dbReference type="ARBA" id="ARBA00023136"/>
    </source>
</evidence>
<accession>A0A1H9V6U6</accession>
<evidence type="ECO:0000256" key="5">
    <source>
        <dbReference type="SAM" id="Phobius"/>
    </source>
</evidence>
<reference evidence="6 7" key="1">
    <citation type="submission" date="2016-10" db="EMBL/GenBank/DDBJ databases">
        <authorList>
            <person name="de Groot N.N."/>
        </authorList>
    </citation>
    <scope>NUCLEOTIDE SEQUENCE [LARGE SCALE GENOMIC DNA]</scope>
    <source>
        <strain evidence="6 7">DSM 23042</strain>
    </source>
</reference>
<evidence type="ECO:0000256" key="2">
    <source>
        <dbReference type="ARBA" id="ARBA00022692"/>
    </source>
</evidence>
<evidence type="ECO:0000313" key="6">
    <source>
        <dbReference type="EMBL" id="SES17402.1"/>
    </source>
</evidence>